<evidence type="ECO:0000256" key="1">
    <source>
        <dbReference type="ARBA" id="ARBA00004141"/>
    </source>
</evidence>
<feature type="transmembrane region" description="Helical" evidence="5">
    <location>
        <begin position="174"/>
        <end position="195"/>
    </location>
</feature>
<feature type="transmembrane region" description="Helical" evidence="5">
    <location>
        <begin position="215"/>
        <end position="231"/>
    </location>
</feature>
<dbReference type="InterPro" id="IPR002033">
    <property type="entry name" value="TatC"/>
</dbReference>
<dbReference type="HAMAP" id="MF_00902">
    <property type="entry name" value="TatC"/>
    <property type="match status" value="1"/>
</dbReference>
<dbReference type="GO" id="GO:0043953">
    <property type="term" value="P:protein transport by the Tat complex"/>
    <property type="evidence" value="ECO:0007669"/>
    <property type="project" value="UniProtKB-UniRule"/>
</dbReference>
<comment type="subcellular location">
    <subcellularLocation>
        <location evidence="5">Cell membrane</location>
        <topology evidence="5">Multi-pass membrane protein</topology>
    </subcellularLocation>
    <subcellularLocation>
        <location evidence="1">Membrane</location>
        <topology evidence="1">Multi-pass membrane protein</topology>
    </subcellularLocation>
</comment>
<keyword evidence="3 5" id="KW-1133">Transmembrane helix</keyword>
<keyword evidence="2 5" id="KW-0812">Transmembrane</keyword>
<dbReference type="RefSeq" id="WP_126581468.1">
    <property type="nucleotide sequence ID" value="NZ_BIFR01000001.1"/>
</dbReference>
<proteinExistence type="inferred from homology"/>
<evidence type="ECO:0000256" key="3">
    <source>
        <dbReference type="ARBA" id="ARBA00022989"/>
    </source>
</evidence>
<comment type="function">
    <text evidence="5">Part of the twin-arginine translocation (Tat) system that transports large folded proteins containing a characteristic twin-arginine motif in their signal peptide across membranes.</text>
</comment>
<dbReference type="GO" id="GO:0033281">
    <property type="term" value="C:TAT protein transport complex"/>
    <property type="evidence" value="ECO:0007669"/>
    <property type="project" value="UniProtKB-UniRule"/>
</dbReference>
<evidence type="ECO:0000256" key="2">
    <source>
        <dbReference type="ARBA" id="ARBA00022692"/>
    </source>
</evidence>
<keyword evidence="5" id="KW-0653">Protein transport</keyword>
<evidence type="ECO:0000313" key="7">
    <source>
        <dbReference type="Proteomes" id="UP000287352"/>
    </source>
</evidence>
<dbReference type="GO" id="GO:0009977">
    <property type="term" value="F:proton motive force dependent protein transmembrane transporter activity"/>
    <property type="evidence" value="ECO:0007669"/>
    <property type="project" value="TreeGrafter"/>
</dbReference>
<comment type="caution">
    <text evidence="6">The sequence shown here is derived from an EMBL/GenBank/DDBJ whole genome shotgun (WGS) entry which is preliminary data.</text>
</comment>
<keyword evidence="7" id="KW-1185">Reference proteome</keyword>
<dbReference type="PANTHER" id="PTHR30371:SF0">
    <property type="entry name" value="SEC-INDEPENDENT PROTEIN TRANSLOCASE PROTEIN TATC, CHLOROPLASTIC-RELATED"/>
    <property type="match status" value="1"/>
</dbReference>
<organism evidence="6 7">
    <name type="scientific">Tengunoibacter tsumagoiensis</name>
    <dbReference type="NCBI Taxonomy" id="2014871"/>
    <lineage>
        <taxon>Bacteria</taxon>
        <taxon>Bacillati</taxon>
        <taxon>Chloroflexota</taxon>
        <taxon>Ktedonobacteria</taxon>
        <taxon>Ktedonobacterales</taxon>
        <taxon>Dictyobacteraceae</taxon>
        <taxon>Tengunoibacter</taxon>
    </lineage>
</organism>
<dbReference type="EMBL" id="BIFR01000001">
    <property type="protein sequence ID" value="GCE13986.1"/>
    <property type="molecule type" value="Genomic_DNA"/>
</dbReference>
<feature type="transmembrane region" description="Helical" evidence="5">
    <location>
        <begin position="237"/>
        <end position="258"/>
    </location>
</feature>
<comment type="subunit">
    <text evidence="5">Forms a complex with TatA.</text>
</comment>
<keyword evidence="5" id="KW-0813">Transport</keyword>
<evidence type="ECO:0000256" key="5">
    <source>
        <dbReference type="HAMAP-Rule" id="MF_00902"/>
    </source>
</evidence>
<dbReference type="PRINTS" id="PR01840">
    <property type="entry name" value="TATCFAMILY"/>
</dbReference>
<dbReference type="Proteomes" id="UP000287352">
    <property type="component" value="Unassembled WGS sequence"/>
</dbReference>
<dbReference type="GO" id="GO:0065002">
    <property type="term" value="P:intracellular protein transmembrane transport"/>
    <property type="evidence" value="ECO:0007669"/>
    <property type="project" value="TreeGrafter"/>
</dbReference>
<sequence length="265" mass="29541">MATKIEQEHATLLDDGDDGNRVMSLIDHLEELRWRIFKVLIAIVVGAIIAFIFRDQIMDFLRAPLPTQANALDRQGDNKLVVMGLTEGFSVTLLVSLVTGLVLALPILLYQTWAFISPGLYAREKKYALPFISLGIVLFLIGISLGYIVLRYPVEWLVSFGSANFTELVTASSYFSFVAIFILVFGLVFELPLVLTFMAKVGIVSGETLRKKRSIAHVVMWIASCFLTPGADIYSPLIIGVSLSLLYELTIIFIRFTIKDEIIAE</sequence>
<accession>A0A402A4K1</accession>
<dbReference type="Pfam" id="PF00902">
    <property type="entry name" value="TatC"/>
    <property type="match status" value="1"/>
</dbReference>
<keyword evidence="5" id="KW-0811">Translocation</keyword>
<dbReference type="OrthoDB" id="9777044at2"/>
<evidence type="ECO:0000313" key="6">
    <source>
        <dbReference type="EMBL" id="GCE13986.1"/>
    </source>
</evidence>
<feature type="transmembrane region" description="Helical" evidence="5">
    <location>
        <begin position="89"/>
        <end position="110"/>
    </location>
</feature>
<dbReference type="AlphaFoldDB" id="A0A402A4K1"/>
<dbReference type="NCBIfam" id="TIGR00945">
    <property type="entry name" value="tatC"/>
    <property type="match status" value="1"/>
</dbReference>
<keyword evidence="5" id="KW-1003">Cell membrane</keyword>
<feature type="transmembrane region" description="Helical" evidence="5">
    <location>
        <begin position="131"/>
        <end position="154"/>
    </location>
</feature>
<name>A0A402A4K1_9CHLR</name>
<keyword evidence="4 5" id="KW-0472">Membrane</keyword>
<protein>
    <recommendedName>
        <fullName evidence="5">Sec-independent protein translocase protein TatC</fullName>
    </recommendedName>
</protein>
<dbReference type="PANTHER" id="PTHR30371">
    <property type="entry name" value="SEC-INDEPENDENT PROTEIN TRANSLOCASE PROTEIN TATC"/>
    <property type="match status" value="1"/>
</dbReference>
<reference evidence="7" key="1">
    <citation type="submission" date="2018-12" db="EMBL/GenBank/DDBJ databases">
        <title>Tengunoibacter tsumagoiensis gen. nov., sp. nov., Dictyobacter kobayashii sp. nov., D. alpinus sp. nov., and D. joshuensis sp. nov. and description of Dictyobacteraceae fam. nov. within the order Ktedonobacterales isolated from Tengu-no-mugimeshi.</title>
        <authorList>
            <person name="Wang C.M."/>
            <person name="Zheng Y."/>
            <person name="Sakai Y."/>
            <person name="Toyoda A."/>
            <person name="Minakuchi Y."/>
            <person name="Abe K."/>
            <person name="Yokota A."/>
            <person name="Yabe S."/>
        </authorList>
    </citation>
    <scope>NUCLEOTIDE SEQUENCE [LARGE SCALE GENOMIC DNA]</scope>
    <source>
        <strain evidence="7">Uno3</strain>
    </source>
</reference>
<comment type="similarity">
    <text evidence="5">Belongs to the TatC family.</text>
</comment>
<evidence type="ECO:0000256" key="4">
    <source>
        <dbReference type="ARBA" id="ARBA00023136"/>
    </source>
</evidence>
<feature type="transmembrane region" description="Helical" evidence="5">
    <location>
        <begin position="36"/>
        <end position="53"/>
    </location>
</feature>
<gene>
    <name evidence="6" type="primary">tatC_1</name>
    <name evidence="5" type="synonym">tatC</name>
    <name evidence="6" type="ORF">KTT_38450</name>
</gene>